<sequence>MKIHSYEGDMEVVTSAKSTHSLLSTLFSDSRSPGAEKKITKPIGIVGLKGREKDRAGIEPSSVCLEKMMNNFQEESNEKLFDCGRRSCICFNGNRFHNSDDEEEIEEDYDSIQPIPPPPSEILKSLALSFTTPAERTLVSVVERIIAGSKKTRRVGIDLQRRILVNELIILKWDAAICISDWVTTPFFPSGKSISNEHKYIDVIVEGEERVIIWIDFRSEFEIARSTRNYRRLLEMVPTIFVGRSDRLLQIVDVMSEALKKSMKKEGLHIPPWRKSKYMRSKWVSPHQRLSPVEEQGTIVEAKQIWQPPPIQPKTPAGRGGKLKIFTG</sequence>
<dbReference type="AlphaFoldDB" id="A0A0K9P1M8"/>
<keyword evidence="3" id="KW-1185">Reference proteome</keyword>
<dbReference type="OMA" id="ERVIIWI"/>
<proteinExistence type="predicted"/>
<comment type="caution">
    <text evidence="2">The sequence shown here is derived from an EMBL/GenBank/DDBJ whole genome shotgun (WGS) entry which is preliminary data.</text>
</comment>
<name>A0A0K9P1M8_ZOSMR</name>
<dbReference type="Pfam" id="PF04720">
    <property type="entry name" value="PDDEXK_6"/>
    <property type="match status" value="1"/>
</dbReference>
<dbReference type="Proteomes" id="UP000036987">
    <property type="component" value="Unassembled WGS sequence"/>
</dbReference>
<dbReference type="EMBL" id="LFYR01001410">
    <property type="protein sequence ID" value="KMZ62117.1"/>
    <property type="molecule type" value="Genomic_DNA"/>
</dbReference>
<accession>A0A0K9P1M8</accession>
<feature type="region of interest" description="Disordered" evidence="1">
    <location>
        <begin position="308"/>
        <end position="328"/>
    </location>
</feature>
<dbReference type="InterPro" id="IPR006502">
    <property type="entry name" value="PDDEXK-like"/>
</dbReference>
<gene>
    <name evidence="2" type="ORF">ZOSMA_48G00370</name>
</gene>
<protein>
    <submittedName>
        <fullName evidence="2">Uncharacterized protein</fullName>
    </submittedName>
</protein>
<evidence type="ECO:0000256" key="1">
    <source>
        <dbReference type="SAM" id="MobiDB-lite"/>
    </source>
</evidence>
<organism evidence="2 3">
    <name type="scientific">Zostera marina</name>
    <name type="common">Eelgrass</name>
    <dbReference type="NCBI Taxonomy" id="29655"/>
    <lineage>
        <taxon>Eukaryota</taxon>
        <taxon>Viridiplantae</taxon>
        <taxon>Streptophyta</taxon>
        <taxon>Embryophyta</taxon>
        <taxon>Tracheophyta</taxon>
        <taxon>Spermatophyta</taxon>
        <taxon>Magnoliopsida</taxon>
        <taxon>Liliopsida</taxon>
        <taxon>Zosteraceae</taxon>
        <taxon>Zostera</taxon>
    </lineage>
</organism>
<evidence type="ECO:0000313" key="2">
    <source>
        <dbReference type="EMBL" id="KMZ62117.1"/>
    </source>
</evidence>
<dbReference type="STRING" id="29655.A0A0K9P1M8"/>
<dbReference type="PANTHER" id="PTHR31579">
    <property type="entry name" value="OS03G0796600 PROTEIN"/>
    <property type="match status" value="1"/>
</dbReference>
<evidence type="ECO:0000313" key="3">
    <source>
        <dbReference type="Proteomes" id="UP000036987"/>
    </source>
</evidence>
<dbReference type="PANTHER" id="PTHR31579:SF1">
    <property type="entry name" value="OS03G0796600 PROTEIN"/>
    <property type="match status" value="1"/>
</dbReference>
<reference evidence="3" key="1">
    <citation type="journal article" date="2016" name="Nature">
        <title>The genome of the seagrass Zostera marina reveals angiosperm adaptation to the sea.</title>
        <authorList>
            <person name="Olsen J.L."/>
            <person name="Rouze P."/>
            <person name="Verhelst B."/>
            <person name="Lin Y.-C."/>
            <person name="Bayer T."/>
            <person name="Collen J."/>
            <person name="Dattolo E."/>
            <person name="De Paoli E."/>
            <person name="Dittami S."/>
            <person name="Maumus F."/>
            <person name="Michel G."/>
            <person name="Kersting A."/>
            <person name="Lauritano C."/>
            <person name="Lohaus R."/>
            <person name="Toepel M."/>
            <person name="Tonon T."/>
            <person name="Vanneste K."/>
            <person name="Amirebrahimi M."/>
            <person name="Brakel J."/>
            <person name="Bostroem C."/>
            <person name="Chovatia M."/>
            <person name="Grimwood J."/>
            <person name="Jenkins J.W."/>
            <person name="Jueterbock A."/>
            <person name="Mraz A."/>
            <person name="Stam W.T."/>
            <person name="Tice H."/>
            <person name="Bornberg-Bauer E."/>
            <person name="Green P.J."/>
            <person name="Pearson G.A."/>
            <person name="Procaccini G."/>
            <person name="Duarte C.M."/>
            <person name="Schmutz J."/>
            <person name="Reusch T.B.H."/>
            <person name="Van de Peer Y."/>
        </authorList>
    </citation>
    <scope>NUCLEOTIDE SEQUENCE [LARGE SCALE GENOMIC DNA]</scope>
    <source>
        <strain evidence="3">cv. Finnish</strain>
    </source>
</reference>
<dbReference type="OrthoDB" id="691424at2759"/>
<dbReference type="NCBIfam" id="TIGR01615">
    <property type="entry name" value="A_thal_3542"/>
    <property type="match status" value="1"/>
</dbReference>